<keyword evidence="1" id="KW-0472">Membrane</keyword>
<comment type="caution">
    <text evidence="2">The sequence shown here is derived from an EMBL/GenBank/DDBJ whole genome shotgun (WGS) entry which is preliminary data.</text>
</comment>
<gene>
    <name evidence="2" type="ORF">CG50_10595</name>
</gene>
<dbReference type="AlphaFoldDB" id="A0A086XQP3"/>
<dbReference type="Pfam" id="PF16083">
    <property type="entry name" value="Phage_holin_3_3"/>
    <property type="match status" value="1"/>
</dbReference>
<dbReference type="RefSeq" id="WP_036640107.1">
    <property type="nucleotide sequence ID" value="NZ_JFZB01000052.1"/>
</dbReference>
<evidence type="ECO:0008006" key="4">
    <source>
        <dbReference type="Google" id="ProtNLM"/>
    </source>
</evidence>
<dbReference type="Proteomes" id="UP000028824">
    <property type="component" value="Unassembled WGS sequence"/>
</dbReference>
<keyword evidence="3" id="KW-1185">Reference proteome</keyword>
<evidence type="ECO:0000256" key="1">
    <source>
        <dbReference type="SAM" id="Phobius"/>
    </source>
</evidence>
<evidence type="ECO:0000313" key="2">
    <source>
        <dbReference type="EMBL" id="KFI24343.1"/>
    </source>
</evidence>
<dbReference type="OrthoDB" id="7352935at2"/>
<accession>A0A086XQP3</accession>
<feature type="transmembrane region" description="Helical" evidence="1">
    <location>
        <begin position="15"/>
        <end position="34"/>
    </location>
</feature>
<reference evidence="2 3" key="1">
    <citation type="submission" date="2014-03" db="EMBL/GenBank/DDBJ databases">
        <title>Genome of Paenirhodobacter enshiensis DW2-9.</title>
        <authorList>
            <person name="Wang D."/>
            <person name="Wang G."/>
        </authorList>
    </citation>
    <scope>NUCLEOTIDE SEQUENCE [LARGE SCALE GENOMIC DNA]</scope>
    <source>
        <strain evidence="2 3">DW2-9</strain>
    </source>
</reference>
<keyword evidence="1" id="KW-0812">Transmembrane</keyword>
<proteinExistence type="predicted"/>
<name>A0A086XQP3_9RHOB</name>
<evidence type="ECO:0000313" key="3">
    <source>
        <dbReference type="Proteomes" id="UP000028824"/>
    </source>
</evidence>
<dbReference type="eggNOG" id="COG1069">
    <property type="taxonomic scope" value="Bacteria"/>
</dbReference>
<keyword evidence="1" id="KW-1133">Transmembrane helix</keyword>
<dbReference type="EMBL" id="JFZB01000052">
    <property type="protein sequence ID" value="KFI24343.1"/>
    <property type="molecule type" value="Genomic_DNA"/>
</dbReference>
<dbReference type="InterPro" id="IPR032126">
    <property type="entry name" value="LydA_holin"/>
</dbReference>
<organism evidence="2 3">
    <name type="scientific">Paenirhodobacter enshiensis</name>
    <dbReference type="NCBI Taxonomy" id="1105367"/>
    <lineage>
        <taxon>Bacteria</taxon>
        <taxon>Pseudomonadati</taxon>
        <taxon>Pseudomonadota</taxon>
        <taxon>Alphaproteobacteria</taxon>
        <taxon>Rhodobacterales</taxon>
        <taxon>Rhodobacter group</taxon>
        <taxon>Paenirhodobacter</taxon>
    </lineage>
</organism>
<sequence length="107" mass="11089">MTDPTANGLIASVQALWGAAATSLIAAAAGRLVVHGAEVRAGRRALVGWHLVWELPTAVFMAFVGEAIGSYFDLSREVTTGIVAALSYLGPRGARDAIERALGRGKA</sequence>
<protein>
    <recommendedName>
        <fullName evidence="4">Holin</fullName>
    </recommendedName>
</protein>